<accession>A0A317XU76</accession>
<organism evidence="1 2">
    <name type="scientific">Testicularia cyperi</name>
    <dbReference type="NCBI Taxonomy" id="1882483"/>
    <lineage>
        <taxon>Eukaryota</taxon>
        <taxon>Fungi</taxon>
        <taxon>Dikarya</taxon>
        <taxon>Basidiomycota</taxon>
        <taxon>Ustilaginomycotina</taxon>
        <taxon>Ustilaginomycetes</taxon>
        <taxon>Ustilaginales</taxon>
        <taxon>Anthracoideaceae</taxon>
        <taxon>Testicularia</taxon>
    </lineage>
</organism>
<dbReference type="EMBL" id="KZ819189">
    <property type="protein sequence ID" value="PWZ01906.1"/>
    <property type="molecule type" value="Genomic_DNA"/>
</dbReference>
<name>A0A317XU76_9BASI</name>
<dbReference type="AlphaFoldDB" id="A0A317XU76"/>
<keyword evidence="2" id="KW-1185">Reference proteome</keyword>
<evidence type="ECO:0000313" key="1">
    <source>
        <dbReference type="EMBL" id="PWZ01906.1"/>
    </source>
</evidence>
<proteinExistence type="predicted"/>
<evidence type="ECO:0000313" key="2">
    <source>
        <dbReference type="Proteomes" id="UP000246740"/>
    </source>
</evidence>
<dbReference type="Proteomes" id="UP000246740">
    <property type="component" value="Unassembled WGS sequence"/>
</dbReference>
<sequence>MHWLCESAFIAAFRTSEAYAVQNTGVYCGTVGCGGCDIATLRLWDPCCCSFGCMQHGLLVDLGKTQNIDLFRANQSKAKHCNPRSPLAVCPSCGSWAHFFDSSLSLSTYTRATFNAGSSHAGTTITVSSNEMLNKKTQIYLPRR</sequence>
<dbReference type="InParanoid" id="A0A317XU76"/>
<reference evidence="1 2" key="1">
    <citation type="journal article" date="2018" name="Mol. Biol. Evol.">
        <title>Broad Genomic Sampling Reveals a Smut Pathogenic Ancestry of the Fungal Clade Ustilaginomycotina.</title>
        <authorList>
            <person name="Kijpornyongpan T."/>
            <person name="Mondo S.J."/>
            <person name="Barry K."/>
            <person name="Sandor L."/>
            <person name="Lee J."/>
            <person name="Lipzen A."/>
            <person name="Pangilinan J."/>
            <person name="LaButti K."/>
            <person name="Hainaut M."/>
            <person name="Henrissat B."/>
            <person name="Grigoriev I.V."/>
            <person name="Spatafora J.W."/>
            <person name="Aime M.C."/>
        </authorList>
    </citation>
    <scope>NUCLEOTIDE SEQUENCE [LARGE SCALE GENOMIC DNA]</scope>
    <source>
        <strain evidence="1 2">MCA 3645</strain>
    </source>
</reference>
<gene>
    <name evidence="1" type="ORF">BCV70DRAFT_53232</name>
</gene>
<protein>
    <submittedName>
        <fullName evidence="1">Uncharacterized protein</fullName>
    </submittedName>
</protein>